<evidence type="ECO:0000313" key="2">
    <source>
        <dbReference type="Proteomes" id="UP000612009"/>
    </source>
</evidence>
<proteinExistence type="predicted"/>
<dbReference type="Proteomes" id="UP000612009">
    <property type="component" value="Unassembled WGS sequence"/>
</dbReference>
<gene>
    <name evidence="1" type="ORF">LAKADJCE_00313</name>
</gene>
<dbReference type="EMBL" id="CAJHIR010000013">
    <property type="protein sequence ID" value="CAD6492430.1"/>
    <property type="molecule type" value="Genomic_DNA"/>
</dbReference>
<sequence length="30" mass="3446">MIIYTPVKLRFTETINLDYAVLTETITTQG</sequence>
<reference evidence="1" key="1">
    <citation type="submission" date="2020-10" db="EMBL/GenBank/DDBJ databases">
        <authorList>
            <person name="Hahn C.J."/>
            <person name="Laso-Perez R."/>
            <person name="Vulcano F."/>
            <person name="Vaziourakis K.-M."/>
            <person name="Stokke R."/>
            <person name="Steen I.H."/>
            <person name="Teske A."/>
            <person name="Boetius A."/>
            <person name="Liebeke M."/>
            <person name="Amann R."/>
            <person name="Knittel K."/>
        </authorList>
    </citation>
    <scope>NUCLEOTIDE SEQUENCE</scope>
    <source>
        <strain evidence="1">Gfbio:e3339647-f889-4370-9287-4fb5cb688e4c:AG392J18_GoMArc1</strain>
    </source>
</reference>
<name>A0A811T9N3_9EURY</name>
<comment type="caution">
    <text evidence="1">The sequence shown here is derived from an EMBL/GenBank/DDBJ whole genome shotgun (WGS) entry which is preliminary data.</text>
</comment>
<evidence type="ECO:0000313" key="1">
    <source>
        <dbReference type="EMBL" id="CAD6492430.1"/>
    </source>
</evidence>
<organism evidence="1 2">
    <name type="scientific">Candidatus Argoarchaeum ethanivorans</name>
    <dbReference type="NCBI Taxonomy" id="2608793"/>
    <lineage>
        <taxon>Archaea</taxon>
        <taxon>Methanobacteriati</taxon>
        <taxon>Methanobacteriota</taxon>
        <taxon>Stenosarchaea group</taxon>
        <taxon>Methanomicrobia</taxon>
        <taxon>Methanosarcinales</taxon>
        <taxon>Methanosarcinales incertae sedis</taxon>
        <taxon>GOM Arc I cluster</taxon>
        <taxon>Candidatus Argoarchaeum</taxon>
    </lineage>
</organism>
<accession>A0A811T9N3</accession>
<protein>
    <submittedName>
        <fullName evidence="1">Uncharacterized protein</fullName>
    </submittedName>
</protein>
<dbReference type="AlphaFoldDB" id="A0A811T9N3"/>